<keyword evidence="7" id="KW-1185">Reference proteome</keyword>
<evidence type="ECO:0000256" key="2">
    <source>
        <dbReference type="ARBA" id="ARBA00022528"/>
    </source>
</evidence>
<name>A0A2Z7BSX5_9LAMI</name>
<dbReference type="GO" id="GO:0016226">
    <property type="term" value="P:iron-sulfur cluster assembly"/>
    <property type="evidence" value="ECO:0007669"/>
    <property type="project" value="TreeGrafter"/>
</dbReference>
<dbReference type="PANTHER" id="PTHR46230:SF6">
    <property type="entry name" value="PROTEIN BOLA1, CHLOROPLASTIC"/>
    <property type="match status" value="1"/>
</dbReference>
<accession>A0A2Z7BSX5</accession>
<dbReference type="EMBL" id="KV003144">
    <property type="protein sequence ID" value="KZV37396.1"/>
    <property type="molecule type" value="Genomic_DNA"/>
</dbReference>
<dbReference type="InterPro" id="IPR036065">
    <property type="entry name" value="BolA-like_sf"/>
</dbReference>
<keyword evidence="2" id="KW-0150">Chloroplast</keyword>
<proteinExistence type="inferred from homology"/>
<dbReference type="OrthoDB" id="411584at2759"/>
<dbReference type="FunFam" id="3.30.300.90:FF:000004">
    <property type="entry name" value="SufE-like protein, chloroplastic"/>
    <property type="match status" value="1"/>
</dbReference>
<dbReference type="SUPFAM" id="SSF82657">
    <property type="entry name" value="BolA-like"/>
    <property type="match status" value="1"/>
</dbReference>
<evidence type="ECO:0000256" key="3">
    <source>
        <dbReference type="ARBA" id="ARBA00022640"/>
    </source>
</evidence>
<dbReference type="PANTHER" id="PTHR46230">
    <property type="match status" value="1"/>
</dbReference>
<protein>
    <submittedName>
        <fullName evidence="6">Uncharacterized protein</fullName>
    </submittedName>
</protein>
<evidence type="ECO:0000256" key="4">
    <source>
        <dbReference type="ARBA" id="ARBA00022946"/>
    </source>
</evidence>
<evidence type="ECO:0000313" key="7">
    <source>
        <dbReference type="Proteomes" id="UP000250235"/>
    </source>
</evidence>
<evidence type="ECO:0000256" key="5">
    <source>
        <dbReference type="RuleBase" id="RU003860"/>
    </source>
</evidence>
<dbReference type="GO" id="GO:0009507">
    <property type="term" value="C:chloroplast"/>
    <property type="evidence" value="ECO:0007669"/>
    <property type="project" value="UniProtKB-SubCell"/>
</dbReference>
<keyword evidence="3" id="KW-0934">Plastid</keyword>
<keyword evidence="4" id="KW-0809">Transit peptide</keyword>
<dbReference type="PIRSF" id="PIRSF003113">
    <property type="entry name" value="BolA"/>
    <property type="match status" value="1"/>
</dbReference>
<comment type="subcellular location">
    <subcellularLocation>
        <location evidence="1">Plastid</location>
        <location evidence="1">Chloroplast</location>
    </subcellularLocation>
</comment>
<organism evidence="6 7">
    <name type="scientific">Dorcoceras hygrometricum</name>
    <dbReference type="NCBI Taxonomy" id="472368"/>
    <lineage>
        <taxon>Eukaryota</taxon>
        <taxon>Viridiplantae</taxon>
        <taxon>Streptophyta</taxon>
        <taxon>Embryophyta</taxon>
        <taxon>Tracheophyta</taxon>
        <taxon>Spermatophyta</taxon>
        <taxon>Magnoliopsida</taxon>
        <taxon>eudicotyledons</taxon>
        <taxon>Gunneridae</taxon>
        <taxon>Pentapetalae</taxon>
        <taxon>asterids</taxon>
        <taxon>lamiids</taxon>
        <taxon>Lamiales</taxon>
        <taxon>Gesneriaceae</taxon>
        <taxon>Didymocarpoideae</taxon>
        <taxon>Trichosporeae</taxon>
        <taxon>Loxocarpinae</taxon>
        <taxon>Dorcoceras</taxon>
    </lineage>
</organism>
<sequence length="100" mass="10948">MSRASRIKTKLESALQSAALKVEDISHLHADHAAVKEMVGGANETHFNVRIVSRDFEGKSLVKRHRMVYDLLSDELNSGLHALSIIAQTPKEAGIDISGE</sequence>
<comment type="similarity">
    <text evidence="5">Belongs to the BolA/IbaG family.</text>
</comment>
<dbReference type="InterPro" id="IPR002634">
    <property type="entry name" value="BolA"/>
</dbReference>
<dbReference type="Gene3D" id="3.30.300.90">
    <property type="entry name" value="BolA-like"/>
    <property type="match status" value="1"/>
</dbReference>
<evidence type="ECO:0000256" key="1">
    <source>
        <dbReference type="ARBA" id="ARBA00004229"/>
    </source>
</evidence>
<reference evidence="6 7" key="1">
    <citation type="journal article" date="2015" name="Proc. Natl. Acad. Sci. U.S.A.">
        <title>The resurrection genome of Boea hygrometrica: A blueprint for survival of dehydration.</title>
        <authorList>
            <person name="Xiao L."/>
            <person name="Yang G."/>
            <person name="Zhang L."/>
            <person name="Yang X."/>
            <person name="Zhao S."/>
            <person name="Ji Z."/>
            <person name="Zhou Q."/>
            <person name="Hu M."/>
            <person name="Wang Y."/>
            <person name="Chen M."/>
            <person name="Xu Y."/>
            <person name="Jin H."/>
            <person name="Xiao X."/>
            <person name="Hu G."/>
            <person name="Bao F."/>
            <person name="Hu Y."/>
            <person name="Wan P."/>
            <person name="Li L."/>
            <person name="Deng X."/>
            <person name="Kuang T."/>
            <person name="Xiang C."/>
            <person name="Zhu J.K."/>
            <person name="Oliver M.J."/>
            <person name="He Y."/>
        </authorList>
    </citation>
    <scope>NUCLEOTIDE SEQUENCE [LARGE SCALE GENOMIC DNA]</scope>
    <source>
        <strain evidence="7">cv. XS01</strain>
    </source>
</reference>
<evidence type="ECO:0000313" key="6">
    <source>
        <dbReference type="EMBL" id="KZV37396.1"/>
    </source>
</evidence>
<dbReference type="Proteomes" id="UP000250235">
    <property type="component" value="Unassembled WGS sequence"/>
</dbReference>
<dbReference type="Pfam" id="PF01722">
    <property type="entry name" value="BolA"/>
    <property type="match status" value="1"/>
</dbReference>
<dbReference type="AlphaFoldDB" id="A0A2Z7BSX5"/>
<gene>
    <name evidence="6" type="ORF">F511_01264</name>
</gene>